<dbReference type="GeneTree" id="ENSGT00940000165199"/>
<feature type="transmembrane region" description="Helical" evidence="2">
    <location>
        <begin position="118"/>
        <end position="140"/>
    </location>
</feature>
<dbReference type="CTD" id="100130519"/>
<dbReference type="OrthoDB" id="8873919at2759"/>
<dbReference type="PANTHER" id="PTHR36132">
    <property type="entry name" value="TRANSMEMBRANE PROTEIN 221"/>
    <property type="match status" value="1"/>
</dbReference>
<proteinExistence type="predicted"/>
<organism evidence="3 4">
    <name type="scientific">Podarcis muralis</name>
    <name type="common">Wall lizard</name>
    <name type="synonym">Lacerta muralis</name>
    <dbReference type="NCBI Taxonomy" id="64176"/>
    <lineage>
        <taxon>Eukaryota</taxon>
        <taxon>Metazoa</taxon>
        <taxon>Chordata</taxon>
        <taxon>Craniata</taxon>
        <taxon>Vertebrata</taxon>
        <taxon>Euteleostomi</taxon>
        <taxon>Lepidosauria</taxon>
        <taxon>Squamata</taxon>
        <taxon>Bifurcata</taxon>
        <taxon>Unidentata</taxon>
        <taxon>Episquamata</taxon>
        <taxon>Laterata</taxon>
        <taxon>Lacertibaenia</taxon>
        <taxon>Lacertidae</taxon>
        <taxon>Podarcis</taxon>
    </lineage>
</organism>
<evidence type="ECO:0000256" key="2">
    <source>
        <dbReference type="SAM" id="Phobius"/>
    </source>
</evidence>
<dbReference type="InterPro" id="IPR053101">
    <property type="entry name" value="TM221"/>
</dbReference>
<dbReference type="InterPro" id="IPR029201">
    <property type="entry name" value="Jiraiya"/>
</dbReference>
<dbReference type="KEGG" id="pmua:114588383"/>
<keyword evidence="2" id="KW-0472">Membrane</keyword>
<evidence type="ECO:0000313" key="3">
    <source>
        <dbReference type="Ensembl" id="ENSPMRP00000033457.1"/>
    </source>
</evidence>
<reference evidence="3 4" key="1">
    <citation type="journal article" date="2019" name="Proc. Natl. Acad. Sci. U.S.A.">
        <title>Regulatory changes in pterin and carotenoid genes underlie balanced color polymorphisms in the wall lizard.</title>
        <authorList>
            <person name="Andrade P."/>
            <person name="Pinho C."/>
            <person name="Perez I de Lanuza G."/>
            <person name="Afonso S."/>
            <person name="Brejcha J."/>
            <person name="Rubin C.J."/>
            <person name="Wallerman O."/>
            <person name="Pereira P."/>
            <person name="Sabatino S.J."/>
            <person name="Bellati A."/>
            <person name="Pellitteri-Rosa D."/>
            <person name="Bosakova Z."/>
            <person name="Bunikis I."/>
            <person name="Carretero M.A."/>
            <person name="Feiner N."/>
            <person name="Marsik P."/>
            <person name="Pauperio F."/>
            <person name="Salvi D."/>
            <person name="Soler L."/>
            <person name="While G.M."/>
            <person name="Uller T."/>
            <person name="Font E."/>
            <person name="Andersson L."/>
            <person name="Carneiro M."/>
        </authorList>
    </citation>
    <scope>NUCLEOTIDE SEQUENCE</scope>
</reference>
<keyword evidence="4" id="KW-1185">Reference proteome</keyword>
<dbReference type="RefSeq" id="XP_028569471.1">
    <property type="nucleotide sequence ID" value="XM_028713638.1"/>
</dbReference>
<dbReference type="Pfam" id="PF15038">
    <property type="entry name" value="Jiraiya"/>
    <property type="match status" value="1"/>
</dbReference>
<reference evidence="3" key="3">
    <citation type="submission" date="2025-09" db="UniProtKB">
        <authorList>
            <consortium name="Ensembl"/>
        </authorList>
    </citation>
    <scope>IDENTIFICATION</scope>
</reference>
<dbReference type="Proteomes" id="UP000472272">
    <property type="component" value="Chromosome 18"/>
</dbReference>
<protein>
    <submittedName>
        <fullName evidence="3">Transmembrane protein 221</fullName>
    </submittedName>
</protein>
<accession>A0A670KF81</accession>
<feature type="transmembrane region" description="Helical" evidence="2">
    <location>
        <begin position="59"/>
        <end position="84"/>
    </location>
</feature>
<gene>
    <name evidence="3" type="primary">TMEM221</name>
</gene>
<keyword evidence="2" id="KW-0812">Transmembrane</keyword>
<reference evidence="3" key="2">
    <citation type="submission" date="2025-08" db="UniProtKB">
        <authorList>
            <consortium name="Ensembl"/>
        </authorList>
    </citation>
    <scope>IDENTIFICATION</scope>
</reference>
<dbReference type="PANTHER" id="PTHR36132:SF1">
    <property type="entry name" value="TRANSMEMBRANE PROTEIN 221"/>
    <property type="match status" value="1"/>
</dbReference>
<name>A0A670KF81_PODMU</name>
<evidence type="ECO:0000313" key="4">
    <source>
        <dbReference type="Proteomes" id="UP000472272"/>
    </source>
</evidence>
<keyword evidence="2" id="KW-1133">Transmembrane helix</keyword>
<sequence length="305" mass="31968">MPAPPPSPYGPRALGALLLFGTVSGLMAVLASMLIFQVQAGGRAGAAGAAGLPEGARRVLLPLSAVLASLCLVLSLSCLLLSLLHGYCGAERCAPTGGALGPDRGDWFLVDSRKVRHVAVGLFCCGVSAYLAALSMYMLVQFESETGITSACVLSSGILVLFITVTHALIRAAKATGLSQGELSHTLYENDSARGGELPAAPLNNTKGMPAPRPRPEIHREFSYPPFLEQKSHLTTPASSNITSSGSAELTLEKDCYSAPRMHRTLSVESGLLQTHGKPWNGVTQEMRNVLSRKTAGTGKDSTLV</sequence>
<feature type="transmembrane region" description="Helical" evidence="2">
    <location>
        <begin position="146"/>
        <end position="170"/>
    </location>
</feature>
<dbReference type="GeneID" id="114588383"/>
<dbReference type="AlphaFoldDB" id="A0A670KF81"/>
<evidence type="ECO:0000256" key="1">
    <source>
        <dbReference type="SAM" id="MobiDB-lite"/>
    </source>
</evidence>
<dbReference type="Ensembl" id="ENSPMRT00000035492.1">
    <property type="protein sequence ID" value="ENSPMRP00000033457.1"/>
    <property type="gene ID" value="ENSPMRG00000021689.1"/>
</dbReference>
<dbReference type="OMA" id="CPRMHRT"/>
<feature type="region of interest" description="Disordered" evidence="1">
    <location>
        <begin position="193"/>
        <end position="219"/>
    </location>
</feature>